<dbReference type="PROSITE" id="PS50208">
    <property type="entry name" value="CASPASE_P20"/>
    <property type="match status" value="1"/>
</dbReference>
<evidence type="ECO:0000259" key="20">
    <source>
        <dbReference type="PROSITE" id="PS50208"/>
    </source>
</evidence>
<evidence type="ECO:0000256" key="17">
    <source>
        <dbReference type="RuleBase" id="RU003971"/>
    </source>
</evidence>
<evidence type="ECO:0000256" key="7">
    <source>
        <dbReference type="ARBA" id="ARBA00022703"/>
    </source>
</evidence>
<dbReference type="Pfam" id="PF00619">
    <property type="entry name" value="CARD"/>
    <property type="match status" value="1"/>
</dbReference>
<feature type="domain" description="Caspase family p20" evidence="20">
    <location>
        <begin position="116"/>
        <end position="238"/>
    </location>
</feature>
<dbReference type="GO" id="GO:0005886">
    <property type="term" value="C:plasma membrane"/>
    <property type="evidence" value="ECO:0007669"/>
    <property type="project" value="UniProtKB-ARBA"/>
</dbReference>
<evidence type="ECO:0000256" key="1">
    <source>
        <dbReference type="ARBA" id="ARBA00004123"/>
    </source>
</evidence>
<evidence type="ECO:0000259" key="19">
    <source>
        <dbReference type="PROSITE" id="PS50207"/>
    </source>
</evidence>
<dbReference type="GO" id="GO:0043065">
    <property type="term" value="P:positive regulation of apoptotic process"/>
    <property type="evidence" value="ECO:0007669"/>
    <property type="project" value="UniProtKB-ARBA"/>
</dbReference>
<feature type="domain" description="Caspase family p10" evidence="19">
    <location>
        <begin position="276"/>
        <end position="367"/>
    </location>
</feature>
<evidence type="ECO:0000256" key="12">
    <source>
        <dbReference type="ARBA" id="ARBA00023242"/>
    </source>
</evidence>
<dbReference type="PRINTS" id="PR00376">
    <property type="entry name" value="IL1BCENZYME"/>
</dbReference>
<evidence type="ECO:0000256" key="15">
    <source>
        <dbReference type="ARBA" id="ARBA00068172"/>
    </source>
</evidence>
<evidence type="ECO:0000256" key="2">
    <source>
        <dbReference type="ARBA" id="ARBA00004496"/>
    </source>
</evidence>
<keyword evidence="12" id="KW-0539">Nucleus</keyword>
<evidence type="ECO:0000256" key="11">
    <source>
        <dbReference type="ARBA" id="ARBA00023145"/>
    </source>
</evidence>
<keyword evidence="11" id="KW-0865">Zymogen</keyword>
<dbReference type="InterPro" id="IPR002138">
    <property type="entry name" value="Pept_C14_p10"/>
</dbReference>
<comment type="subcellular location">
    <subcellularLocation>
        <location evidence="2">Cytoplasm</location>
    </subcellularLocation>
    <subcellularLocation>
        <location evidence="1">Nucleus</location>
    </subcellularLocation>
</comment>
<dbReference type="InterPro" id="IPR011029">
    <property type="entry name" value="DEATH-like_dom_sf"/>
</dbReference>
<dbReference type="Gene3D" id="3.40.50.1460">
    <property type="match status" value="1"/>
</dbReference>
<dbReference type="CDD" id="cd00032">
    <property type="entry name" value="CASc"/>
    <property type="match status" value="1"/>
</dbReference>
<keyword evidence="9" id="KW-0378">Hydrolase</keyword>
<gene>
    <name evidence="22" type="ORF">PHYPO_G00057250</name>
</gene>
<dbReference type="Gene3D" id="1.10.533.10">
    <property type="entry name" value="Death Domain, Fas"/>
    <property type="match status" value="1"/>
</dbReference>
<dbReference type="CDD" id="cd01671">
    <property type="entry name" value="CARD"/>
    <property type="match status" value="1"/>
</dbReference>
<dbReference type="GO" id="GO:0032991">
    <property type="term" value="C:protein-containing complex"/>
    <property type="evidence" value="ECO:0007669"/>
    <property type="project" value="UniProtKB-ARBA"/>
</dbReference>
<evidence type="ECO:0000256" key="4">
    <source>
        <dbReference type="ARBA" id="ARBA00022490"/>
    </source>
</evidence>
<keyword evidence="23" id="KW-1185">Reference proteome</keyword>
<keyword evidence="5" id="KW-0597">Phosphoprotein</keyword>
<dbReference type="GO" id="GO:0004197">
    <property type="term" value="F:cysteine-type endopeptidase activity"/>
    <property type="evidence" value="ECO:0007669"/>
    <property type="project" value="InterPro"/>
</dbReference>
<evidence type="ECO:0000259" key="21">
    <source>
        <dbReference type="PROSITE" id="PS50209"/>
    </source>
</evidence>
<dbReference type="GO" id="GO:0005737">
    <property type="term" value="C:cytoplasm"/>
    <property type="evidence" value="ECO:0007669"/>
    <property type="project" value="UniProtKB-SubCell"/>
</dbReference>
<feature type="domain" description="CARD" evidence="21">
    <location>
        <begin position="1"/>
        <end position="75"/>
    </location>
</feature>
<evidence type="ECO:0000256" key="6">
    <source>
        <dbReference type="ARBA" id="ARBA00022670"/>
    </source>
</evidence>
<dbReference type="PIRSF" id="PIRSF038001">
    <property type="entry name" value="Caspase_ICE"/>
    <property type="match status" value="1"/>
</dbReference>
<dbReference type="EC" id="3.4.22.61" evidence="14"/>
<reference evidence="22 23" key="1">
    <citation type="submission" date="2019-06" db="EMBL/GenBank/DDBJ databases">
        <title>A chromosome-scale genome assembly of the striped catfish, Pangasianodon hypophthalmus.</title>
        <authorList>
            <person name="Wen M."/>
            <person name="Zahm M."/>
            <person name="Roques C."/>
            <person name="Cabau C."/>
            <person name="Klopp C."/>
            <person name="Donnadieu C."/>
            <person name="Jouanno E."/>
            <person name="Avarre J.-C."/>
            <person name="Campet M."/>
            <person name="Ha T.T.T."/>
            <person name="Dugue R."/>
            <person name="Lampietro C."/>
            <person name="Louis A."/>
            <person name="Herpin A."/>
            <person name="Echchiki A."/>
            <person name="Berthelot C."/>
            <person name="Parey E."/>
            <person name="Roest-Crollius H."/>
            <person name="Braasch I."/>
            <person name="Postlethwait J."/>
            <person name="Bobe J."/>
            <person name="Montfort J."/>
            <person name="Bouchez O."/>
            <person name="Begum T."/>
            <person name="Schartl M."/>
            <person name="Guiguen Y."/>
        </authorList>
    </citation>
    <scope>NUCLEOTIDE SEQUENCE [LARGE SCALE GENOMIC DNA]</scope>
    <source>
        <strain evidence="22 23">Indonesia</strain>
        <tissue evidence="22">Blood</tissue>
    </source>
</reference>
<feature type="region of interest" description="Disordered" evidence="18">
    <location>
        <begin position="90"/>
        <end position="109"/>
    </location>
</feature>
<sequence length="367" mass="42303">METVRKNKVFLIDTLSADASIVLQHVQNDNIITRRDYNNLNQPNHTHEQIIIKLLDNVTNKGNDACHKFLQMLEKEELQEIFPRLKELFTPDHTSHDPESPAKATEMGEYKMSRKPRGVCLIINNMDFGDPKKYRHGSDKDEESLKKVFEWLGFTVEVQRDQTAEQMKTILRTWSKENHKGDCFVCCILSHGTTDGVHGTDGGIVSREDIFSPFYGNSCRSLNDKPKVFFIQACRGRQLHPIVQVQADGHKEEIAGEEEEEEELETDAETVILDGADFFVARSTIKGYFSFRNSKSGSWFIQSLCEQLTKYCPEGEDINSILVRTNEEVSRRLGEIKREEQNLIQDKKVKQMPIYNSTLRKRLVFKP</sequence>
<organism evidence="22 23">
    <name type="scientific">Pangasianodon hypophthalmus</name>
    <name type="common">Striped catfish</name>
    <name type="synonym">Helicophagus hypophthalmus</name>
    <dbReference type="NCBI Taxonomy" id="310915"/>
    <lineage>
        <taxon>Eukaryota</taxon>
        <taxon>Metazoa</taxon>
        <taxon>Chordata</taxon>
        <taxon>Craniata</taxon>
        <taxon>Vertebrata</taxon>
        <taxon>Euteleostomi</taxon>
        <taxon>Actinopterygii</taxon>
        <taxon>Neopterygii</taxon>
        <taxon>Teleostei</taxon>
        <taxon>Ostariophysi</taxon>
        <taxon>Siluriformes</taxon>
        <taxon>Pangasiidae</taxon>
        <taxon>Pangasianodon</taxon>
    </lineage>
</organism>
<feature type="active site" evidence="16">
    <location>
        <position position="234"/>
    </location>
</feature>
<comment type="caution">
    <text evidence="22">The sequence shown here is derived from an EMBL/GenBank/DDBJ whole genome shotgun (WGS) entry which is preliminary data.</text>
</comment>
<accession>A0A5N5M6K6</accession>
<evidence type="ECO:0000313" key="23">
    <source>
        <dbReference type="Proteomes" id="UP000327468"/>
    </source>
</evidence>
<keyword evidence="7" id="KW-0053">Apoptosis</keyword>
<dbReference type="InterPro" id="IPR029030">
    <property type="entry name" value="Caspase-like_dom_sf"/>
</dbReference>
<keyword evidence="6" id="KW-0645">Protease</keyword>
<dbReference type="InterPro" id="IPR015917">
    <property type="entry name" value="Pept_C14A"/>
</dbReference>
<dbReference type="PANTHER" id="PTHR48169">
    <property type="entry name" value="DED DOMAIN-CONTAINING PROTEIN"/>
    <property type="match status" value="1"/>
</dbReference>
<dbReference type="PROSITE" id="PS01122">
    <property type="entry name" value="CASPASE_CYS"/>
    <property type="match status" value="1"/>
</dbReference>
<dbReference type="InterPro" id="IPR001309">
    <property type="entry name" value="Pept_C14_p20"/>
</dbReference>
<evidence type="ECO:0000256" key="14">
    <source>
        <dbReference type="ARBA" id="ARBA00066479"/>
    </source>
</evidence>
<dbReference type="SMART" id="SM00115">
    <property type="entry name" value="CASc"/>
    <property type="match status" value="1"/>
</dbReference>
<dbReference type="AlphaFoldDB" id="A0A5N5M6K6"/>
<keyword evidence="10" id="KW-0788">Thiol protease</keyword>
<evidence type="ECO:0000313" key="22">
    <source>
        <dbReference type="EMBL" id="KAB5550730.1"/>
    </source>
</evidence>
<evidence type="ECO:0000256" key="13">
    <source>
        <dbReference type="ARBA" id="ARBA00051626"/>
    </source>
</evidence>
<dbReference type="InterPro" id="IPR033139">
    <property type="entry name" value="Caspase_cys_AS"/>
</dbReference>
<dbReference type="SUPFAM" id="SSF47986">
    <property type="entry name" value="DEATH domain"/>
    <property type="match status" value="1"/>
</dbReference>
<dbReference type="FunFam" id="3.40.50.1460:FF:000008">
    <property type="entry name" value="caspase-8 isoform X1"/>
    <property type="match status" value="1"/>
</dbReference>
<protein>
    <recommendedName>
        <fullName evidence="15">Caspase-8</fullName>
        <ecNumber evidence="14">3.4.22.61</ecNumber>
    </recommendedName>
</protein>
<evidence type="ECO:0000256" key="9">
    <source>
        <dbReference type="ARBA" id="ARBA00022801"/>
    </source>
</evidence>
<dbReference type="PROSITE" id="PS01121">
    <property type="entry name" value="CASPASE_HIS"/>
    <property type="match status" value="1"/>
</dbReference>
<keyword evidence="8" id="KW-0677">Repeat</keyword>
<keyword evidence="4" id="KW-0963">Cytoplasm</keyword>
<comment type="catalytic activity">
    <reaction evidence="13">
        <text>Strict requirement for Asp at position P1 and has a preferred cleavage sequence of (Leu/Asp/Val)-Glu-Thr-Asp-|-(Gly/Ser/Ala).</text>
        <dbReference type="EC" id="3.4.22.61"/>
    </reaction>
</comment>
<dbReference type="GO" id="GO:0005634">
    <property type="term" value="C:nucleus"/>
    <property type="evidence" value="ECO:0007669"/>
    <property type="project" value="UniProtKB-SubCell"/>
</dbReference>
<dbReference type="PROSITE" id="PS50209">
    <property type="entry name" value="CARD"/>
    <property type="match status" value="1"/>
</dbReference>
<evidence type="ECO:0000256" key="10">
    <source>
        <dbReference type="ARBA" id="ARBA00022807"/>
    </source>
</evidence>
<dbReference type="Proteomes" id="UP000327468">
    <property type="component" value="Chromosome 14"/>
</dbReference>
<dbReference type="SUPFAM" id="SSF52129">
    <property type="entry name" value="Caspase-like"/>
    <property type="match status" value="1"/>
</dbReference>
<feature type="active site" evidence="16">
    <location>
        <position position="191"/>
    </location>
</feature>
<dbReference type="GO" id="GO:0006915">
    <property type="term" value="P:apoptotic process"/>
    <property type="evidence" value="ECO:0007669"/>
    <property type="project" value="UniProtKB-KW"/>
</dbReference>
<dbReference type="GO" id="GO:0051604">
    <property type="term" value="P:protein maturation"/>
    <property type="evidence" value="ECO:0007669"/>
    <property type="project" value="UniProtKB-ARBA"/>
</dbReference>
<dbReference type="InterPro" id="IPR001315">
    <property type="entry name" value="CARD"/>
</dbReference>
<dbReference type="Pfam" id="PF00656">
    <property type="entry name" value="Peptidase_C14"/>
    <property type="match status" value="1"/>
</dbReference>
<comment type="similarity">
    <text evidence="3 17">Belongs to the peptidase C14A family.</text>
</comment>
<evidence type="ECO:0000256" key="8">
    <source>
        <dbReference type="ARBA" id="ARBA00022737"/>
    </source>
</evidence>
<evidence type="ECO:0000256" key="18">
    <source>
        <dbReference type="SAM" id="MobiDB-lite"/>
    </source>
</evidence>
<dbReference type="PROSITE" id="PS50207">
    <property type="entry name" value="CASPASE_P10"/>
    <property type="match status" value="1"/>
</dbReference>
<evidence type="ECO:0000256" key="16">
    <source>
        <dbReference type="PIRSR" id="PIRSR038001-1"/>
    </source>
</evidence>
<dbReference type="InterPro" id="IPR016129">
    <property type="entry name" value="Caspase_his_AS"/>
</dbReference>
<evidence type="ECO:0000256" key="3">
    <source>
        <dbReference type="ARBA" id="ARBA00010134"/>
    </source>
</evidence>
<evidence type="ECO:0000256" key="5">
    <source>
        <dbReference type="ARBA" id="ARBA00022553"/>
    </source>
</evidence>
<proteinExistence type="inferred from homology"/>
<dbReference type="PANTHER" id="PTHR48169:SF7">
    <property type="entry name" value="CASPASE 10"/>
    <property type="match status" value="1"/>
</dbReference>
<dbReference type="InterPro" id="IPR011600">
    <property type="entry name" value="Pept_C14_caspase"/>
</dbReference>
<name>A0A5N5M6K6_PANHP</name>
<dbReference type="EMBL" id="VFJC01000015">
    <property type="protein sequence ID" value="KAB5550730.1"/>
    <property type="molecule type" value="Genomic_DNA"/>
</dbReference>
<dbReference type="GO" id="GO:0006508">
    <property type="term" value="P:proteolysis"/>
    <property type="evidence" value="ECO:0007669"/>
    <property type="project" value="UniProtKB-KW"/>
</dbReference>